<dbReference type="RefSeq" id="WP_139606391.1">
    <property type="nucleotide sequence ID" value="NZ_VDCQ01000065.1"/>
</dbReference>
<evidence type="ECO:0000313" key="2">
    <source>
        <dbReference type="Proteomes" id="UP000307943"/>
    </source>
</evidence>
<evidence type="ECO:0000313" key="1">
    <source>
        <dbReference type="EMBL" id="TNJ62120.1"/>
    </source>
</evidence>
<sequence length="476" mass="55896">MRTKVKINASKAVRTWPRVERYQNSTLRFAPPADFPAFWSEKHSRPKIMRCWVTLDEVWDYRTDEYFWNYQIGVNRYKDDPHHHEYDWGSTVPSEVRIQTYLAAHSEHCEEILLNLRRYEKETQLGIVSLDKYEEVVERVIEYYKDLYPNVRYIEPCNESDYVCFGGIDTEHYYKLYTRACRAVRRLNERHRYEIPLEIGGIAMNAVMDRPHLWRQFLQQLANDKDERRKIDFYSMHDYNGHPKRMKVFYEMHHAWIKELGLPDLPIFVDEYGFTQTTGVWTDSLKNASGVLSAIFLSTDLPGMHIFPWCTFHNPSYQMSFTQYLLLEDGQFASTPNGNAMRLLHMLKTDQLEMLGEHRHRVIATGDATGYAMLATNPSDKPMAVDLMLRDIPHDKVTITEYRVDALYNNRLTGPVCTELGLTNRWNEWVRGSEKGVDIATVLEPYGFTLWLVEPYQTPSPFPTTKALDLSVNGLE</sequence>
<dbReference type="Proteomes" id="UP000307943">
    <property type="component" value="Unassembled WGS sequence"/>
</dbReference>
<comment type="caution">
    <text evidence="1">The sequence shown here is derived from an EMBL/GenBank/DDBJ whole genome shotgun (WGS) entry which is preliminary data.</text>
</comment>
<accession>A0A5C4SZY6</accession>
<dbReference type="SUPFAM" id="SSF51445">
    <property type="entry name" value="(Trans)glycosidases"/>
    <property type="match status" value="1"/>
</dbReference>
<dbReference type="InterPro" id="IPR017853">
    <property type="entry name" value="GH"/>
</dbReference>
<dbReference type="OrthoDB" id="2675673at2"/>
<gene>
    <name evidence="1" type="ORF">FE784_32360</name>
</gene>
<dbReference type="Gene3D" id="3.20.20.80">
    <property type="entry name" value="Glycosidases"/>
    <property type="match status" value="1"/>
</dbReference>
<proteinExistence type="predicted"/>
<dbReference type="AlphaFoldDB" id="A0A5C4SZY6"/>
<organism evidence="1 2">
    <name type="scientific">Paenibacillus hemerocallicola</name>
    <dbReference type="NCBI Taxonomy" id="1172614"/>
    <lineage>
        <taxon>Bacteria</taxon>
        <taxon>Bacillati</taxon>
        <taxon>Bacillota</taxon>
        <taxon>Bacilli</taxon>
        <taxon>Bacillales</taxon>
        <taxon>Paenibacillaceae</taxon>
        <taxon>Paenibacillus</taxon>
    </lineage>
</organism>
<protein>
    <recommendedName>
        <fullName evidence="3">Asl1-like glycosyl hydrolase catalytic domain-containing protein</fullName>
    </recommendedName>
</protein>
<reference evidence="1 2" key="1">
    <citation type="submission" date="2019-05" db="EMBL/GenBank/DDBJ databases">
        <title>We sequenced the genome of Paenibacillus hemerocallicola KCTC 33185 for further insight into its adaptation and study the phylogeny of Paenibacillus.</title>
        <authorList>
            <person name="Narsing Rao M.P."/>
        </authorList>
    </citation>
    <scope>NUCLEOTIDE SEQUENCE [LARGE SCALE GENOMIC DNA]</scope>
    <source>
        <strain evidence="1 2">KCTC 33185</strain>
    </source>
</reference>
<dbReference type="EMBL" id="VDCQ01000065">
    <property type="protein sequence ID" value="TNJ62120.1"/>
    <property type="molecule type" value="Genomic_DNA"/>
</dbReference>
<name>A0A5C4SZY6_9BACL</name>
<keyword evidence="2" id="KW-1185">Reference proteome</keyword>
<evidence type="ECO:0008006" key="3">
    <source>
        <dbReference type="Google" id="ProtNLM"/>
    </source>
</evidence>